<keyword evidence="9" id="KW-1185">Reference proteome</keyword>
<feature type="transmembrane region" description="Helical" evidence="7">
    <location>
        <begin position="283"/>
        <end position="300"/>
    </location>
</feature>
<keyword evidence="5 7" id="KW-0472">Membrane</keyword>
<dbReference type="EMBL" id="JBHLUE010000004">
    <property type="protein sequence ID" value="MFC0563520.1"/>
    <property type="molecule type" value="Genomic_DNA"/>
</dbReference>
<dbReference type="InterPro" id="IPR001851">
    <property type="entry name" value="ABC_transp_permease"/>
</dbReference>
<dbReference type="PANTHER" id="PTHR30482">
    <property type="entry name" value="HIGH-AFFINITY BRANCHED-CHAIN AMINO ACID TRANSPORT SYSTEM PERMEASE"/>
    <property type="match status" value="1"/>
</dbReference>
<dbReference type="CDD" id="cd06581">
    <property type="entry name" value="TM_PBP1_LivM_like"/>
    <property type="match status" value="1"/>
</dbReference>
<comment type="caution">
    <text evidence="8">The sequence shown here is derived from an EMBL/GenBank/DDBJ whole genome shotgun (WGS) entry which is preliminary data.</text>
</comment>
<sequence>MRSRLVRRIVGAVLVVAALAVPWTADDYSTSLLARTLVLGLVGMSVALLTGVAGLPTLGQTAPYAAGAYCCALLAGHGQQVSVVLLAVGAAAGALFGLLTVPLVVHARGVVVLMITLAIGELVGTAASRWRSVTGGSDGLATLSPARPFWGAPLLETDRARYLYTLAVVAVVLLLVAAVLRTPAGAVLRAGRDDERRLRASGHPVPAYLTGAYVLAGAVAGVGGSLLVTVQQYVSPADFDFDTSALLLLGVVIGGAASMTGALVGAALVIASRDWLSGVLPGYTPLVLGAAFVATAYLFPNGFGGSNPTLRRYLGRLRRGRPGRPGLAARAGGGAGQEAGA</sequence>
<feature type="region of interest" description="Disordered" evidence="6">
    <location>
        <begin position="321"/>
        <end position="341"/>
    </location>
</feature>
<evidence type="ECO:0000256" key="2">
    <source>
        <dbReference type="ARBA" id="ARBA00022475"/>
    </source>
</evidence>
<name>A0ABV6NRW8_9ACTN</name>
<feature type="transmembrane region" description="Helical" evidence="7">
    <location>
        <begin position="110"/>
        <end position="130"/>
    </location>
</feature>
<dbReference type="RefSeq" id="WP_377336172.1">
    <property type="nucleotide sequence ID" value="NZ_JBHLUE010000004.1"/>
</dbReference>
<evidence type="ECO:0000313" key="9">
    <source>
        <dbReference type="Proteomes" id="UP001589894"/>
    </source>
</evidence>
<protein>
    <submittedName>
        <fullName evidence="8">Branched-chain amino acid ABC transporter permease</fullName>
    </submittedName>
</protein>
<comment type="subcellular location">
    <subcellularLocation>
        <location evidence="1">Cell membrane</location>
        <topology evidence="1">Multi-pass membrane protein</topology>
    </subcellularLocation>
</comment>
<keyword evidence="2" id="KW-1003">Cell membrane</keyword>
<proteinExistence type="predicted"/>
<evidence type="ECO:0000256" key="5">
    <source>
        <dbReference type="ARBA" id="ARBA00023136"/>
    </source>
</evidence>
<keyword evidence="4 7" id="KW-1133">Transmembrane helix</keyword>
<dbReference type="InterPro" id="IPR043428">
    <property type="entry name" value="LivM-like"/>
</dbReference>
<feature type="transmembrane region" description="Helical" evidence="7">
    <location>
        <begin position="84"/>
        <end position="105"/>
    </location>
</feature>
<evidence type="ECO:0000256" key="1">
    <source>
        <dbReference type="ARBA" id="ARBA00004651"/>
    </source>
</evidence>
<gene>
    <name evidence="8" type="ORF">ACFFHU_04970</name>
</gene>
<keyword evidence="3 7" id="KW-0812">Transmembrane</keyword>
<feature type="transmembrane region" description="Helical" evidence="7">
    <location>
        <begin position="162"/>
        <end position="184"/>
    </location>
</feature>
<dbReference type="Pfam" id="PF02653">
    <property type="entry name" value="BPD_transp_2"/>
    <property type="match status" value="1"/>
</dbReference>
<feature type="transmembrane region" description="Helical" evidence="7">
    <location>
        <begin position="247"/>
        <end position="271"/>
    </location>
</feature>
<accession>A0ABV6NRW8</accession>
<evidence type="ECO:0000256" key="4">
    <source>
        <dbReference type="ARBA" id="ARBA00022989"/>
    </source>
</evidence>
<feature type="compositionally biased region" description="Gly residues" evidence="6">
    <location>
        <begin position="331"/>
        <end position="341"/>
    </location>
</feature>
<evidence type="ECO:0000256" key="6">
    <source>
        <dbReference type="SAM" id="MobiDB-lite"/>
    </source>
</evidence>
<evidence type="ECO:0000256" key="3">
    <source>
        <dbReference type="ARBA" id="ARBA00022692"/>
    </source>
</evidence>
<feature type="transmembrane region" description="Helical" evidence="7">
    <location>
        <begin position="205"/>
        <end position="227"/>
    </location>
</feature>
<dbReference type="PANTHER" id="PTHR30482:SF17">
    <property type="entry name" value="ABC TRANSPORTER ATP-BINDING PROTEIN"/>
    <property type="match status" value="1"/>
</dbReference>
<organism evidence="8 9">
    <name type="scientific">Plantactinospora siamensis</name>
    <dbReference type="NCBI Taxonomy" id="555372"/>
    <lineage>
        <taxon>Bacteria</taxon>
        <taxon>Bacillati</taxon>
        <taxon>Actinomycetota</taxon>
        <taxon>Actinomycetes</taxon>
        <taxon>Micromonosporales</taxon>
        <taxon>Micromonosporaceae</taxon>
        <taxon>Plantactinospora</taxon>
    </lineage>
</organism>
<reference evidence="8 9" key="1">
    <citation type="submission" date="2024-09" db="EMBL/GenBank/DDBJ databases">
        <authorList>
            <person name="Sun Q."/>
            <person name="Mori K."/>
        </authorList>
    </citation>
    <scope>NUCLEOTIDE SEQUENCE [LARGE SCALE GENOMIC DNA]</scope>
    <source>
        <strain evidence="8 9">TBRC 2205</strain>
    </source>
</reference>
<evidence type="ECO:0000313" key="8">
    <source>
        <dbReference type="EMBL" id="MFC0563520.1"/>
    </source>
</evidence>
<feature type="transmembrane region" description="Helical" evidence="7">
    <location>
        <begin position="36"/>
        <end position="55"/>
    </location>
</feature>
<evidence type="ECO:0000256" key="7">
    <source>
        <dbReference type="SAM" id="Phobius"/>
    </source>
</evidence>
<dbReference type="Proteomes" id="UP001589894">
    <property type="component" value="Unassembled WGS sequence"/>
</dbReference>